<dbReference type="RefSeq" id="WP_019622131.1">
    <property type="nucleotide sequence ID" value="NZ_AP014545.1"/>
</dbReference>
<proteinExistence type="predicted"/>
<reference evidence="1 2" key="1">
    <citation type="journal article" date="2008" name="Int. J. Syst. Evol. Microbiol.">
        <title>Amphritea japonica sp. nov. and Amphritea balenae sp. nov., isolated from the sediment adjacent to sperm whale carcasses off Kagoshima, Japan.</title>
        <authorList>
            <person name="Miyazaki M."/>
            <person name="Nogi Y."/>
            <person name="Fujiwara Y."/>
            <person name="Kawato M."/>
            <person name="Nagahama T."/>
            <person name="Kubokawa K."/>
            <person name="Horikoshi K."/>
        </authorList>
    </citation>
    <scope>NUCLEOTIDE SEQUENCE [LARGE SCALE GENOMIC DNA]</scope>
    <source>
        <strain evidence="1 2">ATCC BAA-1530</strain>
    </source>
</reference>
<name>A0A7R6PA66_9GAMM</name>
<accession>A0A7R6PA66</accession>
<dbReference type="OrthoDB" id="6115147at2"/>
<evidence type="ECO:0000313" key="1">
    <source>
        <dbReference type="EMBL" id="BBB25703.1"/>
    </source>
</evidence>
<dbReference type="Proteomes" id="UP000595663">
    <property type="component" value="Chromosome"/>
</dbReference>
<protein>
    <submittedName>
        <fullName evidence="1">Uncharacterized protein</fullName>
    </submittedName>
</protein>
<organism evidence="1 2">
    <name type="scientific">Amphritea japonica ATCC BAA-1530</name>
    <dbReference type="NCBI Taxonomy" id="1278309"/>
    <lineage>
        <taxon>Bacteria</taxon>
        <taxon>Pseudomonadati</taxon>
        <taxon>Pseudomonadota</taxon>
        <taxon>Gammaproteobacteria</taxon>
        <taxon>Oceanospirillales</taxon>
        <taxon>Oceanospirillaceae</taxon>
        <taxon>Amphritea</taxon>
    </lineage>
</organism>
<dbReference type="KEGG" id="ajp:AMJAP_1107"/>
<dbReference type="AlphaFoldDB" id="A0A7R6PA66"/>
<gene>
    <name evidence="1" type="ORF">AMJAP_1107</name>
</gene>
<evidence type="ECO:0000313" key="2">
    <source>
        <dbReference type="Proteomes" id="UP000595663"/>
    </source>
</evidence>
<dbReference type="EMBL" id="AP014545">
    <property type="protein sequence ID" value="BBB25703.1"/>
    <property type="molecule type" value="Genomic_DNA"/>
</dbReference>
<keyword evidence="2" id="KW-1185">Reference proteome</keyword>
<sequence>MNIRCLPHLNTREAWLSFCQREVSCCFTEQPEALVDFQSNYLMITVLDANTRHGKQATKYSLGARNSLEPAWKFIKACDFNLQIMIDGLSQVNFDGNVRDNSLLKAHTELTVRKFFSKERAVISPGHLGRLLPLTCAPKHWDLQHLQQLLANHQYQDLRTEQLALPNNDDFMVEFKGIPAPEAQAMLVEVINQPDQWQVRPHPNDPKRLIVLRQNAPLCSFEPDYHSPKPKMAHRGTRWTTTL</sequence>